<dbReference type="NCBIfam" id="TIGR00617">
    <property type="entry name" value="rpa1"/>
    <property type="match status" value="1"/>
</dbReference>
<evidence type="ECO:0000256" key="6">
    <source>
        <dbReference type="ARBA" id="ARBA00023125"/>
    </source>
</evidence>
<keyword evidence="7" id="KW-0539">Nucleus</keyword>
<name>A0A7L2RC49_9PASS</name>
<dbReference type="CDD" id="cd04475">
    <property type="entry name" value="RPA1_DBD_B"/>
    <property type="match status" value="1"/>
</dbReference>
<keyword evidence="13" id="KW-1185">Reference proteome</keyword>
<evidence type="ECO:0000256" key="2">
    <source>
        <dbReference type="ARBA" id="ARBA00005690"/>
    </source>
</evidence>
<dbReference type="InterPro" id="IPR007199">
    <property type="entry name" value="Rep_factor-A_N"/>
</dbReference>
<evidence type="ECO:0000256" key="5">
    <source>
        <dbReference type="ARBA" id="ARBA00022833"/>
    </source>
</evidence>
<evidence type="ECO:0000256" key="3">
    <source>
        <dbReference type="ARBA" id="ARBA00022723"/>
    </source>
</evidence>
<dbReference type="GO" id="GO:0006260">
    <property type="term" value="P:DNA replication"/>
    <property type="evidence" value="ECO:0007669"/>
    <property type="project" value="UniProtKB-KW"/>
</dbReference>
<feature type="compositionally biased region" description="Low complexity" evidence="8">
    <location>
        <begin position="122"/>
        <end position="142"/>
    </location>
</feature>
<feature type="non-terminal residue" evidence="12">
    <location>
        <position position="399"/>
    </location>
</feature>
<dbReference type="CDD" id="cd04474">
    <property type="entry name" value="RPA1_DBD_A"/>
    <property type="match status" value="1"/>
</dbReference>
<dbReference type="AlphaFoldDB" id="A0A7L2RC49"/>
<gene>
    <name evidence="12" type="primary">Rpa1</name>
    <name evidence="12" type="ORF">NEOCOR_R06463</name>
</gene>
<dbReference type="Proteomes" id="UP000560066">
    <property type="component" value="Unassembled WGS sequence"/>
</dbReference>
<dbReference type="OrthoDB" id="1751331at2759"/>
<dbReference type="GO" id="GO:0006310">
    <property type="term" value="P:DNA recombination"/>
    <property type="evidence" value="ECO:0007669"/>
    <property type="project" value="InterPro"/>
</dbReference>
<dbReference type="FunFam" id="2.40.50.140:FF:000117">
    <property type="entry name" value="Replication protein A subunit"/>
    <property type="match status" value="1"/>
</dbReference>
<dbReference type="GO" id="GO:0003677">
    <property type="term" value="F:DNA binding"/>
    <property type="evidence" value="ECO:0007669"/>
    <property type="project" value="UniProtKB-KW"/>
</dbReference>
<keyword evidence="3 7" id="KW-0479">Metal-binding</keyword>
<reference evidence="12 13" key="1">
    <citation type="submission" date="2019-09" db="EMBL/GenBank/DDBJ databases">
        <title>Bird 10,000 Genomes (B10K) Project - Family phase.</title>
        <authorList>
            <person name="Zhang G."/>
        </authorList>
    </citation>
    <scope>NUCLEOTIDE SEQUENCE [LARGE SCALE GENOMIC DNA]</scope>
    <source>
        <strain evidence="12">B10K-DU-002-79</strain>
    </source>
</reference>
<accession>A0A7L2RC49</accession>
<comment type="subunit">
    <text evidence="7">Component of the heterotrimeric canonical replication protein A complex (RPA).</text>
</comment>
<evidence type="ECO:0000313" key="13">
    <source>
        <dbReference type="Proteomes" id="UP000560066"/>
    </source>
</evidence>
<keyword evidence="4 7" id="KW-0863">Zinc-finger</keyword>
<dbReference type="PANTHER" id="PTHR47165">
    <property type="entry name" value="OS03G0429900 PROTEIN"/>
    <property type="match status" value="1"/>
</dbReference>
<keyword evidence="6 7" id="KW-0238">DNA-binding</keyword>
<feature type="domain" description="Replication protein A OB" evidence="11">
    <location>
        <begin position="340"/>
        <end position="385"/>
    </location>
</feature>
<dbReference type="InterPro" id="IPR004365">
    <property type="entry name" value="NA-bd_OB_tRNA"/>
</dbReference>
<dbReference type="InterPro" id="IPR031657">
    <property type="entry name" value="REPA_OB_2"/>
</dbReference>
<evidence type="ECO:0000256" key="8">
    <source>
        <dbReference type="SAM" id="MobiDB-lite"/>
    </source>
</evidence>
<comment type="similarity">
    <text evidence="2 7">Belongs to the replication factor A protein 1 family.</text>
</comment>
<keyword evidence="5 7" id="KW-0862">Zinc</keyword>
<evidence type="ECO:0000256" key="1">
    <source>
        <dbReference type="ARBA" id="ARBA00004322"/>
    </source>
</evidence>
<dbReference type="CDD" id="cd04477">
    <property type="entry name" value="RPA1N"/>
    <property type="match status" value="1"/>
</dbReference>
<dbReference type="Pfam" id="PF16900">
    <property type="entry name" value="REPA_OB_2"/>
    <property type="match status" value="1"/>
</dbReference>
<evidence type="ECO:0000256" key="4">
    <source>
        <dbReference type="ARBA" id="ARBA00022771"/>
    </source>
</evidence>
<comment type="subcellular location">
    <subcellularLocation>
        <location evidence="1">Nucleus</location>
        <location evidence="1">PML body</location>
    </subcellularLocation>
</comment>
<evidence type="ECO:0000259" key="9">
    <source>
        <dbReference type="Pfam" id="PF01336"/>
    </source>
</evidence>
<dbReference type="InterPro" id="IPR004591">
    <property type="entry name" value="Rfa1"/>
</dbReference>
<feature type="domain" description="OB" evidence="9">
    <location>
        <begin position="195"/>
        <end position="276"/>
    </location>
</feature>
<feature type="domain" description="Replication factor-A protein 1 N-terminal" evidence="10">
    <location>
        <begin position="13"/>
        <end position="103"/>
    </location>
</feature>
<keyword evidence="7" id="KW-0235">DNA replication</keyword>
<dbReference type="FunFam" id="2.40.50.140:FF:000041">
    <property type="entry name" value="Replication protein A subunit"/>
    <property type="match status" value="1"/>
</dbReference>
<dbReference type="EMBL" id="VYZS01007105">
    <property type="protein sequence ID" value="NXS06589.1"/>
    <property type="molecule type" value="Genomic_DNA"/>
</dbReference>
<protein>
    <recommendedName>
        <fullName evidence="7">Replication protein A subunit</fullName>
    </recommendedName>
</protein>
<proteinExistence type="inferred from homology"/>
<comment type="caution">
    <text evidence="12">The sequence shown here is derived from an EMBL/GenBank/DDBJ whole genome shotgun (WGS) entry which is preliminary data.</text>
</comment>
<sequence>RFPEGLFHFVPQAIMQGEDVSKPVLQVVNTRAIATGTGPPRYRVLMSDGVNTLSSFMLATQLNPLVEKEQLSARCICQVNRFIVNSLKDGRRVVILMDLNVLKTADQVGGTIGNPQPYNEGQGQPRPAAPAANPAASKPQQQNGNLSAAGPAAPKYHAPSNQFGKASAPSAMKTPGGSQAKVVPIASLNPYQSKWTICARVTQKGQIRTWSNSRGEGKLFSIELVDESGEIRATAFNDQADKFFPLIELNKVYYFTKGNLKTANKQYTAVKNDYEITFTNETSVVPCDDAQHLPSVQFDFVSISELENTPKDSIVGQSLVTICELLPQVQYLYSNVLLMLSVFSHTQAEQFDGSRQPVVAIKGARVSDFGGRSLSVLSSSTVVINPDSPEAFKLRGWYE</sequence>
<dbReference type="InterPro" id="IPR012340">
    <property type="entry name" value="NA-bd_OB-fold"/>
</dbReference>
<dbReference type="GO" id="GO:0008270">
    <property type="term" value="F:zinc ion binding"/>
    <property type="evidence" value="ECO:0007669"/>
    <property type="project" value="UniProtKB-KW"/>
</dbReference>
<dbReference type="GO" id="GO:0006281">
    <property type="term" value="P:DNA repair"/>
    <property type="evidence" value="ECO:0007669"/>
    <property type="project" value="InterPro"/>
</dbReference>
<evidence type="ECO:0000259" key="10">
    <source>
        <dbReference type="Pfam" id="PF04057"/>
    </source>
</evidence>
<dbReference type="GO" id="GO:0016605">
    <property type="term" value="C:PML body"/>
    <property type="evidence" value="ECO:0007669"/>
    <property type="project" value="UniProtKB-SubCell"/>
</dbReference>
<feature type="non-terminal residue" evidence="12">
    <location>
        <position position="1"/>
    </location>
</feature>
<dbReference type="Pfam" id="PF04057">
    <property type="entry name" value="Rep-A_N"/>
    <property type="match status" value="1"/>
</dbReference>
<evidence type="ECO:0000259" key="11">
    <source>
        <dbReference type="Pfam" id="PF16900"/>
    </source>
</evidence>
<evidence type="ECO:0000256" key="7">
    <source>
        <dbReference type="RuleBase" id="RU364130"/>
    </source>
</evidence>
<dbReference type="Pfam" id="PF01336">
    <property type="entry name" value="tRNA_anti-codon"/>
    <property type="match status" value="1"/>
</dbReference>
<dbReference type="SUPFAM" id="SSF50249">
    <property type="entry name" value="Nucleic acid-binding proteins"/>
    <property type="match status" value="3"/>
</dbReference>
<comment type="function">
    <text evidence="7">As part of the heterotrimeric replication protein A complex (RPA/RP-A), binds and stabilizes single-stranded DNA intermediates, that form during DNA replication or upon DNA stress. It prevents their reannealing and in parallel, recruits and activates different proteins and complexes involved in DNA metabolism. Thereby, it plays an essential role both in DNA replication and the cellular response to DNA damage.</text>
</comment>
<feature type="region of interest" description="Disordered" evidence="8">
    <location>
        <begin position="112"/>
        <end position="178"/>
    </location>
</feature>
<dbReference type="Gene3D" id="2.40.50.140">
    <property type="entry name" value="Nucleic acid-binding proteins"/>
    <property type="match status" value="3"/>
</dbReference>
<evidence type="ECO:0000313" key="12">
    <source>
        <dbReference type="EMBL" id="NXS06589.1"/>
    </source>
</evidence>
<dbReference type="PANTHER" id="PTHR47165:SF4">
    <property type="entry name" value="OS03G0429900 PROTEIN"/>
    <property type="match status" value="1"/>
</dbReference>
<organism evidence="12 13">
    <name type="scientific">Neodrepanis coruscans</name>
    <name type="common">wattled asity</name>
    <dbReference type="NCBI Taxonomy" id="254563"/>
    <lineage>
        <taxon>Eukaryota</taxon>
        <taxon>Metazoa</taxon>
        <taxon>Chordata</taxon>
        <taxon>Craniata</taxon>
        <taxon>Vertebrata</taxon>
        <taxon>Euteleostomi</taxon>
        <taxon>Archelosauria</taxon>
        <taxon>Archosauria</taxon>
        <taxon>Dinosauria</taxon>
        <taxon>Saurischia</taxon>
        <taxon>Theropoda</taxon>
        <taxon>Coelurosauria</taxon>
        <taxon>Aves</taxon>
        <taxon>Neognathae</taxon>
        <taxon>Neoaves</taxon>
        <taxon>Telluraves</taxon>
        <taxon>Australaves</taxon>
        <taxon>Passeriformes</taxon>
        <taxon>Philepittidae</taxon>
        <taxon>Neodrepanis</taxon>
    </lineage>
</organism>